<evidence type="ECO:0000313" key="1">
    <source>
        <dbReference type="EMBL" id="AGW13888.1"/>
    </source>
</evidence>
<dbReference type="eggNOG" id="ENOG502ZX5Z">
    <property type="taxonomic scope" value="Bacteria"/>
</dbReference>
<reference evidence="1 2" key="1">
    <citation type="journal article" date="2013" name="J. Bacteriol.">
        <title>Roles of HynAB and Ech, the only two hydrogenases found in the model sulfate reducer Desulfovibrio gigas.</title>
        <authorList>
            <person name="Morais-Silva F.O."/>
            <person name="Santos C.I."/>
            <person name="Rodrigues R."/>
            <person name="Pereira I.A."/>
            <person name="Rodrigues-Pousada C."/>
        </authorList>
    </citation>
    <scope>NUCLEOTIDE SEQUENCE [LARGE SCALE GENOMIC DNA]</scope>
    <source>
        <strain evidence="2">ATCC 19364 / DSM 1382 / NCIMB 9332 / VKM B-1759</strain>
    </source>
</reference>
<dbReference type="PATRIC" id="fig|1121448.10.peg.2080"/>
<organism evidence="1 2">
    <name type="scientific">Megalodesulfovibrio gigas (strain ATCC 19364 / DSM 1382 / NCIMB 9332 / VKM B-1759)</name>
    <name type="common">Desulfovibrio gigas</name>
    <dbReference type="NCBI Taxonomy" id="1121448"/>
    <lineage>
        <taxon>Bacteria</taxon>
        <taxon>Pseudomonadati</taxon>
        <taxon>Thermodesulfobacteriota</taxon>
        <taxon>Desulfovibrionia</taxon>
        <taxon>Desulfovibrionales</taxon>
        <taxon>Desulfovibrionaceae</taxon>
        <taxon>Megalodesulfovibrio</taxon>
    </lineage>
</organism>
<proteinExistence type="predicted"/>
<reference evidence="2" key="2">
    <citation type="submission" date="2013-07" db="EMBL/GenBank/DDBJ databases">
        <authorList>
            <person name="Morais-Silva F.O."/>
            <person name="Rezende A.M."/>
            <person name="Pimentel C."/>
            <person name="Resende D.M."/>
            <person name="Santos C.I."/>
            <person name="Clemente C."/>
            <person name="de Oliveira L.M."/>
            <person name="da Silva S.M."/>
            <person name="Costa D.A."/>
            <person name="Varela-Raposo A."/>
            <person name="Horacio E.C.A."/>
            <person name="Matos M."/>
            <person name="Flores O."/>
            <person name="Ruiz J.C."/>
            <person name="Rodrigues-Pousada C."/>
        </authorList>
    </citation>
    <scope>NUCLEOTIDE SEQUENCE [LARGE SCALE GENOMIC DNA]</scope>
    <source>
        <strain evidence="2">ATCC 19364 / DSM 1382 / NCIMB 9332 / VKM B-1759</strain>
    </source>
</reference>
<protein>
    <submittedName>
        <fullName evidence="1">Uncharacterized protein</fullName>
    </submittedName>
</protein>
<name>T2GC55_MEGG1</name>
<dbReference type="EMBL" id="CP006585">
    <property type="protein sequence ID" value="AGW13888.1"/>
    <property type="molecule type" value="Genomic_DNA"/>
</dbReference>
<dbReference type="KEGG" id="dgg:DGI_2124"/>
<dbReference type="STRING" id="1121448.DGI_2124"/>
<sequence length="168" mass="19059">MAYIRWGIRLAVLLVVLACVGVGAFNAVVYPTHGLDGFTAEDYEKVILKASALYAVSVGMSLDGILESDFRTLGPGKANFAWGIVSLRDKSNGRYRLWVSLQRFGDQWSRASSTVYPDNKSLGLIVDPWDRMLFLKDTEPNMSKTRLELDLLTREQVRRFREYMRTSL</sequence>
<gene>
    <name evidence="1" type="ORF">DGI_2124</name>
</gene>
<dbReference type="RefSeq" id="WP_021760808.1">
    <property type="nucleotide sequence ID" value="NC_022444.1"/>
</dbReference>
<accession>T2GC55</accession>
<dbReference type="HOGENOM" id="CLU_1583844_0_0_7"/>
<dbReference type="Proteomes" id="UP000016587">
    <property type="component" value="Chromosome"/>
</dbReference>
<evidence type="ECO:0000313" key="2">
    <source>
        <dbReference type="Proteomes" id="UP000016587"/>
    </source>
</evidence>
<dbReference type="AlphaFoldDB" id="T2GC55"/>
<keyword evidence="2" id="KW-1185">Reference proteome</keyword>